<organism evidence="2 3">
    <name type="scientific">Clytia hemisphaerica</name>
    <dbReference type="NCBI Taxonomy" id="252671"/>
    <lineage>
        <taxon>Eukaryota</taxon>
        <taxon>Metazoa</taxon>
        <taxon>Cnidaria</taxon>
        <taxon>Hydrozoa</taxon>
        <taxon>Hydroidolina</taxon>
        <taxon>Leptothecata</taxon>
        <taxon>Obeliida</taxon>
        <taxon>Clytiidae</taxon>
        <taxon>Clytia</taxon>
    </lineage>
</organism>
<protein>
    <submittedName>
        <fullName evidence="2">Uncharacterized protein</fullName>
    </submittedName>
</protein>
<evidence type="ECO:0000313" key="3">
    <source>
        <dbReference type="Proteomes" id="UP000594262"/>
    </source>
</evidence>
<name>A0A7M5V812_9CNID</name>
<keyword evidence="1" id="KW-0732">Signal</keyword>
<proteinExistence type="predicted"/>
<feature type="chain" id="PRO_5029469397" evidence="1">
    <location>
        <begin position="16"/>
        <end position="110"/>
    </location>
</feature>
<dbReference type="GeneID" id="136818195"/>
<feature type="signal peptide" evidence="1">
    <location>
        <begin position="1"/>
        <end position="15"/>
    </location>
</feature>
<evidence type="ECO:0000313" key="2">
    <source>
        <dbReference type="EnsemblMetazoa" id="CLYHEMP005236.1"/>
    </source>
</evidence>
<keyword evidence="3" id="KW-1185">Reference proteome</keyword>
<sequence length="110" mass="13346">MKIALLFLFVAVAFAEIPFDEIEEEEGSGHVSCRHEFRECAKDAEGDRQKFYVCLAKYFGCKHDERMEKIKHCIHRCYQERQTCRSFRFICDMRLRHCKYNCYNMRRSEE</sequence>
<dbReference type="Proteomes" id="UP000594262">
    <property type="component" value="Unplaced"/>
</dbReference>
<dbReference type="RefSeq" id="XP_066930652.1">
    <property type="nucleotide sequence ID" value="XM_067074551.1"/>
</dbReference>
<evidence type="ECO:0000256" key="1">
    <source>
        <dbReference type="SAM" id="SignalP"/>
    </source>
</evidence>
<reference evidence="2" key="1">
    <citation type="submission" date="2021-01" db="UniProtKB">
        <authorList>
            <consortium name="EnsemblMetazoa"/>
        </authorList>
    </citation>
    <scope>IDENTIFICATION</scope>
</reference>
<dbReference type="AlphaFoldDB" id="A0A7M5V812"/>
<dbReference type="EnsemblMetazoa" id="CLYHEMT005236.1">
    <property type="protein sequence ID" value="CLYHEMP005236.1"/>
    <property type="gene ID" value="CLYHEMG005236"/>
</dbReference>
<accession>A0A7M5V812</accession>